<dbReference type="InterPro" id="IPR055346">
    <property type="entry name" value="Fe-S_cluster_assembly_SufBD"/>
</dbReference>
<evidence type="ECO:0000256" key="1">
    <source>
        <dbReference type="ARBA" id="ARBA00043967"/>
    </source>
</evidence>
<dbReference type="Pfam" id="PF01458">
    <property type="entry name" value="SUFBD_core"/>
    <property type="match status" value="1"/>
</dbReference>
<evidence type="ECO:0000313" key="4">
    <source>
        <dbReference type="EMBL" id="OGZ98658.1"/>
    </source>
</evidence>
<gene>
    <name evidence="4" type="ORF">A3C07_02415</name>
</gene>
<reference evidence="4 5" key="1">
    <citation type="journal article" date="2016" name="Nat. Commun.">
        <title>Thousands of microbial genomes shed light on interconnected biogeochemical processes in an aquifer system.</title>
        <authorList>
            <person name="Anantharaman K."/>
            <person name="Brown C.T."/>
            <person name="Hug L.A."/>
            <person name="Sharon I."/>
            <person name="Castelle C.J."/>
            <person name="Probst A.J."/>
            <person name="Thomas B.C."/>
            <person name="Singh A."/>
            <person name="Wilkins M.J."/>
            <person name="Karaoz U."/>
            <person name="Brodie E.L."/>
            <person name="Williams K.H."/>
            <person name="Hubbard S.S."/>
            <person name="Banfield J.F."/>
        </authorList>
    </citation>
    <scope>NUCLEOTIDE SEQUENCE [LARGE SCALE GENOMIC DNA]</scope>
</reference>
<evidence type="ECO:0000313" key="5">
    <source>
        <dbReference type="Proteomes" id="UP000179023"/>
    </source>
</evidence>
<organism evidence="4 5">
    <name type="scientific">Candidatus Sungbacteria bacterium RIFCSPHIGHO2_02_FULL_47_11</name>
    <dbReference type="NCBI Taxonomy" id="1802270"/>
    <lineage>
        <taxon>Bacteria</taxon>
        <taxon>Candidatus Sungiibacteriota</taxon>
    </lineage>
</organism>
<dbReference type="NCBIfam" id="TIGR01980">
    <property type="entry name" value="sufB"/>
    <property type="match status" value="1"/>
</dbReference>
<protein>
    <submittedName>
        <fullName evidence="4">Fe-S cluster assembly protein SufB</fullName>
    </submittedName>
</protein>
<feature type="domain" description="SUF system FeS cluster assembly SufBD core" evidence="2">
    <location>
        <begin position="204"/>
        <end position="438"/>
    </location>
</feature>
<dbReference type="SUPFAM" id="SSF101960">
    <property type="entry name" value="Stabilizer of iron transporter SufD"/>
    <property type="match status" value="1"/>
</dbReference>
<dbReference type="InterPro" id="IPR000825">
    <property type="entry name" value="SUF_FeS_clus_asmbl_SufBD_core"/>
</dbReference>
<dbReference type="Pfam" id="PF19295">
    <property type="entry name" value="SufBD_N"/>
    <property type="match status" value="1"/>
</dbReference>
<dbReference type="STRING" id="1802270.A3C07_02415"/>
<dbReference type="Proteomes" id="UP000179023">
    <property type="component" value="Unassembled WGS sequence"/>
</dbReference>
<comment type="caution">
    <text evidence="4">The sequence shown here is derived from an EMBL/GenBank/DDBJ whole genome shotgun (WGS) entry which is preliminary data.</text>
</comment>
<dbReference type="PANTHER" id="PTHR30508:SF1">
    <property type="entry name" value="UPF0051 PROTEIN ABCI8, CHLOROPLASTIC-RELATED"/>
    <property type="match status" value="1"/>
</dbReference>
<dbReference type="InterPro" id="IPR045595">
    <property type="entry name" value="SufBD_N"/>
</dbReference>
<proteinExistence type="inferred from homology"/>
<evidence type="ECO:0000259" key="3">
    <source>
        <dbReference type="Pfam" id="PF19295"/>
    </source>
</evidence>
<dbReference type="InterPro" id="IPR037284">
    <property type="entry name" value="SUF_FeS_clus_asmbl_SufBD_sf"/>
</dbReference>
<comment type="similarity">
    <text evidence="1">Belongs to the iron-sulfur cluster assembly SufBD family.</text>
</comment>
<dbReference type="AlphaFoldDB" id="A0A1G2KJT7"/>
<dbReference type="PANTHER" id="PTHR30508">
    <property type="entry name" value="FES CLUSTER ASSEMBLY PROTEIN SUF"/>
    <property type="match status" value="1"/>
</dbReference>
<sequence>MSMKPQKLSTTEYRYGFRDEHKPVYTAKPGLSARLVEKMSSIKREPEWMRKFRLDALNVFLAKPMPTWGADLSSIDFGKIIYYVRPWDKQARSWNEVPAEIKSTFDKIGVPEAERKFFAGVAAQYDSDVIYHALKNRLSRQGVIFVDMDTAVREYPDLVKKYFGTIIPVGDNKFAALNSAAWSGGSFIYVPKGVKVEMPLQAYFRINTENFGQFERTLIVAEEGSEVHYLEGCTAPVYSSDSLHAAVVEIIAHPYSRVRYTTVQNWSNNVYNLVTKRMRAEEGAFVEWIDCNLGSRTTMKYPSVLLMGRGARADTLSVAMAGPGQHQDAGAKMIHMAPDTISNVISKSVSFGGGRTSYRGLSKVVRGAKNSRLSVRCDALLMDPESRTDTYPTQKIDEEDVRMEHEAKVSKIGEKELFYLRSRGLSEIEAASLIVAGFFEPLVKYLPVDYAVEMNRLIALQMEGAVG</sequence>
<accession>A0A1G2KJT7</accession>
<evidence type="ECO:0000259" key="2">
    <source>
        <dbReference type="Pfam" id="PF01458"/>
    </source>
</evidence>
<feature type="domain" description="SUF system FeS cluster assembly SufBD N-terminal" evidence="3">
    <location>
        <begin position="132"/>
        <end position="201"/>
    </location>
</feature>
<dbReference type="EMBL" id="MHQI01000060">
    <property type="protein sequence ID" value="OGZ98658.1"/>
    <property type="molecule type" value="Genomic_DNA"/>
</dbReference>
<dbReference type="GO" id="GO:0016226">
    <property type="term" value="P:iron-sulfur cluster assembly"/>
    <property type="evidence" value="ECO:0007669"/>
    <property type="project" value="InterPro"/>
</dbReference>
<name>A0A1G2KJT7_9BACT</name>
<dbReference type="InterPro" id="IPR010231">
    <property type="entry name" value="SUF_FeS_clus_asmbl_SufB"/>
</dbReference>